<feature type="domain" description="TonB-dependent receptor-like beta-barrel" evidence="11">
    <location>
        <begin position="439"/>
        <end position="1005"/>
    </location>
</feature>
<keyword evidence="13" id="KW-0675">Receptor</keyword>
<keyword evidence="5 9" id="KW-0798">TonB box</keyword>
<dbReference type="Pfam" id="PF07715">
    <property type="entry name" value="Plug"/>
    <property type="match status" value="1"/>
</dbReference>
<dbReference type="NCBIfam" id="TIGR04057">
    <property type="entry name" value="SusC_RagA_signa"/>
    <property type="match status" value="1"/>
</dbReference>
<dbReference type="InterPro" id="IPR036942">
    <property type="entry name" value="Beta-barrel_TonB_sf"/>
</dbReference>
<keyword evidence="4 8" id="KW-0812">Transmembrane</keyword>
<evidence type="ECO:0000256" key="1">
    <source>
        <dbReference type="ARBA" id="ARBA00004571"/>
    </source>
</evidence>
<evidence type="ECO:0000256" key="10">
    <source>
        <dbReference type="SAM" id="SignalP"/>
    </source>
</evidence>
<evidence type="ECO:0000259" key="12">
    <source>
        <dbReference type="Pfam" id="PF07715"/>
    </source>
</evidence>
<dbReference type="Gene3D" id="2.60.40.1120">
    <property type="entry name" value="Carboxypeptidase-like, regulatory domain"/>
    <property type="match status" value="1"/>
</dbReference>
<keyword evidence="14" id="KW-1185">Reference proteome</keyword>
<protein>
    <submittedName>
        <fullName evidence="13">TonB-dependent receptor</fullName>
    </submittedName>
</protein>
<keyword evidence="3 8" id="KW-1134">Transmembrane beta strand</keyword>
<dbReference type="InterPro" id="IPR012910">
    <property type="entry name" value="Plug_dom"/>
</dbReference>
<dbReference type="PROSITE" id="PS52016">
    <property type="entry name" value="TONB_DEPENDENT_REC_3"/>
    <property type="match status" value="1"/>
</dbReference>
<dbReference type="InterPro" id="IPR023997">
    <property type="entry name" value="TonB-dep_OMP_SusC/RagA_CS"/>
</dbReference>
<keyword evidence="6 8" id="KW-0472">Membrane</keyword>
<dbReference type="SUPFAM" id="SSF56935">
    <property type="entry name" value="Porins"/>
    <property type="match status" value="1"/>
</dbReference>
<evidence type="ECO:0000256" key="2">
    <source>
        <dbReference type="ARBA" id="ARBA00022448"/>
    </source>
</evidence>
<dbReference type="EMBL" id="CM001167">
    <property type="protein sequence ID" value="EGJ70871.1"/>
    <property type="molecule type" value="Genomic_DNA"/>
</dbReference>
<feature type="chain" id="PRO_5003305469" evidence="10">
    <location>
        <begin position="21"/>
        <end position="1043"/>
    </location>
</feature>
<dbReference type="InterPro" id="IPR008969">
    <property type="entry name" value="CarboxyPept-like_regulatory"/>
</dbReference>
<dbReference type="GO" id="GO:0009279">
    <property type="term" value="C:cell outer membrane"/>
    <property type="evidence" value="ECO:0007669"/>
    <property type="project" value="UniProtKB-SubCell"/>
</dbReference>
<accession>F3ZSD4</accession>
<sequence length="1043" mass="116366">MRKLMMFLSCLLFSIGYMTAQTQKVSGVVLSEDDGSPVIGASVLVEGTSLGTITDVDGHFELLRVPNDTKTLKVSFIGMKTVSVPIKPVMRIVLQSDTEVLDEVMVVAYGTAKKSSFTGSAATVKGDDIAKMQVSSVSKALEGAAPGVQVINTSGQPGENAKIRIRGIGSFSASSAPLYVVDGMPYDESAVNAINPSDIESLSILKDAASASLYGSRAANGVIMITTKKGSAHKSSVDVEARWGINQRAVPEYNIMKDPRQFVLATWNVLKNSENGTPENASIDLIKNLGYNPFVGISNEQIVTPDGLVTNAPLRHHDNWADEVLKTGFRQEYNVSFQGGSDKTKHFLSFGYLNDEGILKSTDFQRFSGRANITHEVNKYFGVDGGLSYSRGEKNAGQSQGASLSNYSNAFFFTQGIAPIYPVYAYDKETGEKLYDENGVIYDFGDGTYSSRMGGFANQNPAANSKLDTHETLNDNFSGRGSMYINFLNDFKFTANMGYDLMTQARTDHMNPLYGDAAKVGGRTYKYNNRTQTVTFNQILSYAKDIEKHHIDAMLGHESYSYKYKYQYDHKYNFYVIGNPEFNNATTMGDMYSFTQRHKMESFFGRVNYDYDNKYYFSGSIRSDKSSKFHPDNRRGTFWSIGGSWRITQEEFMKEIDWLSNLKLKLSYGTQGNDGILDINGSPVYEPYLKQYTISKSDDGFSVVETYRGNKDLTWETSKNLNIGIEAGFFNNRLTVDLDYFYKKTSDMLYNMPYPTSSGIEYIPMNLLNMKNQGFEFTINATPIVSDDFVWTLSLNGTTYKNKILKLPESNKEAGIIHGVGSMFKLTEGGSIYDLYIKDYAGVDPENGAALWYMDVYDENGLFLEKKTTTEYEDATKYDKGSVLPDFQGAFSTSLTYKGFDLGIGFNFQIGGKIYDSMYASFMHAGNSKGSNWHKDILNAWTPENIYTNVPILNGSQTPNSQSTRFLTNASYLNLRNITLGYTFPTKWMKTINMNTARIYVTADNVALISRRKGMDPRQYAYGYSAANYSAIRTISLGLKLNF</sequence>
<evidence type="ECO:0000256" key="5">
    <source>
        <dbReference type="ARBA" id="ARBA00023077"/>
    </source>
</evidence>
<comment type="similarity">
    <text evidence="8 9">Belongs to the TonB-dependent receptor family.</text>
</comment>
<dbReference type="STRING" id="679937.Bcop_0653"/>
<dbReference type="Pfam" id="PF13715">
    <property type="entry name" value="CarbopepD_reg_2"/>
    <property type="match status" value="1"/>
</dbReference>
<dbReference type="Proteomes" id="UP000018439">
    <property type="component" value="Chromosome"/>
</dbReference>
<keyword evidence="2 8" id="KW-0813">Transport</keyword>
<dbReference type="InterPro" id="IPR039426">
    <property type="entry name" value="TonB-dep_rcpt-like"/>
</dbReference>
<feature type="signal peptide" evidence="10">
    <location>
        <begin position="1"/>
        <end position="20"/>
    </location>
</feature>
<evidence type="ECO:0000313" key="13">
    <source>
        <dbReference type="EMBL" id="EGJ70871.1"/>
    </source>
</evidence>
<dbReference type="FunFam" id="2.170.130.10:FF:000008">
    <property type="entry name" value="SusC/RagA family TonB-linked outer membrane protein"/>
    <property type="match status" value="1"/>
</dbReference>
<dbReference type="HOGENOM" id="CLU_004317_0_1_10"/>
<evidence type="ECO:0000256" key="3">
    <source>
        <dbReference type="ARBA" id="ARBA00022452"/>
    </source>
</evidence>
<dbReference type="Pfam" id="PF00593">
    <property type="entry name" value="TonB_dep_Rec_b-barrel"/>
    <property type="match status" value="1"/>
</dbReference>
<dbReference type="AlphaFoldDB" id="F3ZSD4"/>
<dbReference type="eggNOG" id="COG1629">
    <property type="taxonomic scope" value="Bacteria"/>
</dbReference>
<dbReference type="InterPro" id="IPR037066">
    <property type="entry name" value="Plug_dom_sf"/>
</dbReference>
<proteinExistence type="inferred from homology"/>
<reference evidence="13 14" key="1">
    <citation type="journal article" date="2011" name="Stand. Genomic Sci.">
        <title>Non-contiguous finished genome sequence of Bacteroides coprosuis type strain (PC139).</title>
        <authorList>
            <person name="Land M."/>
            <person name="Held B."/>
            <person name="Gronow S."/>
            <person name="Abt B."/>
            <person name="Lucas S."/>
            <person name="Del Rio T.G."/>
            <person name="Nolan M."/>
            <person name="Tice H."/>
            <person name="Cheng J.F."/>
            <person name="Pitluck S."/>
            <person name="Liolios K."/>
            <person name="Pagani I."/>
            <person name="Ivanova N."/>
            <person name="Mavromatis K."/>
            <person name="Mikhailova N."/>
            <person name="Pati A."/>
            <person name="Tapia R."/>
            <person name="Han C."/>
            <person name="Goodwin L."/>
            <person name="Chen A."/>
            <person name="Palaniappan K."/>
            <person name="Hauser L."/>
            <person name="Brambilla E.M."/>
            <person name="Rohde M."/>
            <person name="Goker M."/>
            <person name="Detter J.C."/>
            <person name="Woyke T."/>
            <person name="Bristow J."/>
            <person name="Eisen J.A."/>
            <person name="Markowitz V."/>
            <person name="Hugenholtz P."/>
            <person name="Kyrpides N.C."/>
            <person name="Klenk H.P."/>
            <person name="Lapidus A."/>
        </authorList>
    </citation>
    <scope>NUCLEOTIDE SEQUENCE</scope>
    <source>
        <strain evidence="13 14">DSM 18011</strain>
    </source>
</reference>
<dbReference type="NCBIfam" id="TIGR04056">
    <property type="entry name" value="OMP_RagA_SusC"/>
    <property type="match status" value="1"/>
</dbReference>
<evidence type="ECO:0000313" key="14">
    <source>
        <dbReference type="Proteomes" id="UP000018439"/>
    </source>
</evidence>
<keyword evidence="7 8" id="KW-0998">Cell outer membrane</keyword>
<dbReference type="SUPFAM" id="SSF49464">
    <property type="entry name" value="Carboxypeptidase regulatory domain-like"/>
    <property type="match status" value="1"/>
</dbReference>
<dbReference type="OrthoDB" id="9768177at2"/>
<dbReference type="InterPro" id="IPR023996">
    <property type="entry name" value="TonB-dep_OMP_SusC/RagA"/>
</dbReference>
<evidence type="ECO:0000256" key="9">
    <source>
        <dbReference type="RuleBase" id="RU003357"/>
    </source>
</evidence>
<dbReference type="Gene3D" id="2.40.170.20">
    <property type="entry name" value="TonB-dependent receptor, beta-barrel domain"/>
    <property type="match status" value="1"/>
</dbReference>
<gene>
    <name evidence="13" type="ORF">Bcop_0653</name>
</gene>
<evidence type="ECO:0000256" key="4">
    <source>
        <dbReference type="ARBA" id="ARBA00022692"/>
    </source>
</evidence>
<dbReference type="InterPro" id="IPR000531">
    <property type="entry name" value="Beta-barrel_TonB"/>
</dbReference>
<organism evidence="13 14">
    <name type="scientific">Bacteroides coprosuis DSM 18011</name>
    <dbReference type="NCBI Taxonomy" id="679937"/>
    <lineage>
        <taxon>Bacteria</taxon>
        <taxon>Pseudomonadati</taxon>
        <taxon>Bacteroidota</taxon>
        <taxon>Bacteroidia</taxon>
        <taxon>Bacteroidales</taxon>
        <taxon>Bacteroidaceae</taxon>
        <taxon>Bacteroides</taxon>
    </lineage>
</organism>
<evidence type="ECO:0000256" key="7">
    <source>
        <dbReference type="ARBA" id="ARBA00023237"/>
    </source>
</evidence>
<dbReference type="Gene3D" id="2.170.130.10">
    <property type="entry name" value="TonB-dependent receptor, plug domain"/>
    <property type="match status" value="1"/>
</dbReference>
<keyword evidence="10" id="KW-0732">Signal</keyword>
<comment type="subcellular location">
    <subcellularLocation>
        <location evidence="1 8">Cell outer membrane</location>
        <topology evidence="1 8">Multi-pass membrane protein</topology>
    </subcellularLocation>
</comment>
<feature type="domain" description="TonB-dependent receptor plug" evidence="12">
    <location>
        <begin position="114"/>
        <end position="222"/>
    </location>
</feature>
<evidence type="ECO:0000256" key="8">
    <source>
        <dbReference type="PROSITE-ProRule" id="PRU01360"/>
    </source>
</evidence>
<name>F3ZSD4_9BACE</name>
<evidence type="ECO:0000259" key="11">
    <source>
        <dbReference type="Pfam" id="PF00593"/>
    </source>
</evidence>
<evidence type="ECO:0000256" key="6">
    <source>
        <dbReference type="ARBA" id="ARBA00023136"/>
    </source>
</evidence>